<dbReference type="Proteomes" id="UP000516424">
    <property type="component" value="Chromosome"/>
</dbReference>
<reference evidence="1 2" key="1">
    <citation type="journal article" date="2011" name="Microbiology">
        <title>Transcriptome response to different carbon sources in Acetobacter aceti.</title>
        <authorList>
            <person name="Sakurai K."/>
            <person name="Arai H."/>
            <person name="Ishii M."/>
            <person name="Igarashi Y."/>
        </authorList>
    </citation>
    <scope>NUCLEOTIDE SEQUENCE [LARGE SCALE GENOMIC DNA]</scope>
    <source>
        <strain evidence="1 2">NBRC 14818</strain>
    </source>
</reference>
<keyword evidence="2" id="KW-1185">Reference proteome</keyword>
<organism evidence="1 2">
    <name type="scientific">Acetobacter aceti NBRC 14818</name>
    <dbReference type="NCBI Taxonomy" id="887700"/>
    <lineage>
        <taxon>Bacteria</taxon>
        <taxon>Pseudomonadati</taxon>
        <taxon>Pseudomonadota</taxon>
        <taxon>Alphaproteobacteria</taxon>
        <taxon>Acetobacterales</taxon>
        <taxon>Acetobacteraceae</taxon>
        <taxon>Acetobacter</taxon>
        <taxon>Acetobacter subgen. Acetobacter</taxon>
    </lineage>
</organism>
<evidence type="ECO:0000313" key="2">
    <source>
        <dbReference type="Proteomes" id="UP000516424"/>
    </source>
</evidence>
<name>A0AB33II97_ACEAC</name>
<gene>
    <name evidence="1" type="ORF">EMQ_2513</name>
</gene>
<protein>
    <submittedName>
        <fullName evidence="1">Uncharacterized protein</fullName>
    </submittedName>
</protein>
<dbReference type="EMBL" id="AP023410">
    <property type="protein sequence ID" value="BCK76907.1"/>
    <property type="molecule type" value="Genomic_DNA"/>
</dbReference>
<proteinExistence type="predicted"/>
<dbReference type="AlphaFoldDB" id="A0AB33II97"/>
<evidence type="ECO:0000313" key="1">
    <source>
        <dbReference type="EMBL" id="BCK76907.1"/>
    </source>
</evidence>
<sequence length="86" mass="9302">MPVSQTVFDIVGMNTVFRQANNLRHAKKIADSFNAKISSAPLEFLTTIANIGLLSADDATALIAYLAERAAALPLIVEDFFKKHGP</sequence>
<accession>A0AB33II97</accession>